<protein>
    <recommendedName>
        <fullName evidence="4">Ion transport domain-containing protein</fullName>
    </recommendedName>
</protein>
<feature type="transmembrane region" description="Helical" evidence="1">
    <location>
        <begin position="129"/>
        <end position="151"/>
    </location>
</feature>
<dbReference type="PANTHER" id="PTHR13715:SF99">
    <property type="entry name" value="INOSITOL 1,4,5-TRISPHOSPHATE RECEPTOR-LIKE PROTEIN A"/>
    <property type="match status" value="1"/>
</dbReference>
<sequence length="363" mass="41600">MFVLAIIHNVCSAGVFISFFVTNHPRLPSLADNQILSTAIGKITKTLLILRGQKTEFDEEESRPSVQRSLIQVKFFSFTTLWYILLFGTSIMGTLFYAYFFSFHLLHLAMMNELLKRAIMSVTKNGMSLVWVTIYGVFIIYIYGLVGFAFYRPYFDKEMGLYCDTIYECVLTLAHWGIVDSAANVVHIPEKGSFRVYSSIALYEISFFIIVSAIGLSIIFGIIVDTFTQLRDEKWQADTDMKSSCFICGCPSSMFEHRPGGFESHVKSEHNQWAYPFFFIYLEETRRADYSALELYISRQVQQGSFDFFPLNRSLTLQQNERKNNMLLESLSSKVSYLISQQQEKVHASCTALLQLSKCSDAC</sequence>
<feature type="transmembrane region" description="Helical" evidence="1">
    <location>
        <begin position="200"/>
        <end position="224"/>
    </location>
</feature>
<proteinExistence type="predicted"/>
<name>A0AAD9PB47_RIDPI</name>
<accession>A0AAD9PB47</accession>
<keyword evidence="1" id="KW-0812">Transmembrane</keyword>
<feature type="transmembrane region" description="Helical" evidence="1">
    <location>
        <begin position="81"/>
        <end position="108"/>
    </location>
</feature>
<dbReference type="GO" id="GO:0006816">
    <property type="term" value="P:calcium ion transport"/>
    <property type="evidence" value="ECO:0007669"/>
    <property type="project" value="InterPro"/>
</dbReference>
<keyword evidence="1" id="KW-0472">Membrane</keyword>
<evidence type="ECO:0008006" key="4">
    <source>
        <dbReference type="Google" id="ProtNLM"/>
    </source>
</evidence>
<evidence type="ECO:0000313" key="2">
    <source>
        <dbReference type="EMBL" id="KAK2191286.1"/>
    </source>
</evidence>
<dbReference type="Proteomes" id="UP001209878">
    <property type="component" value="Unassembled WGS sequence"/>
</dbReference>
<keyword evidence="3" id="KW-1185">Reference proteome</keyword>
<evidence type="ECO:0000256" key="1">
    <source>
        <dbReference type="SAM" id="Phobius"/>
    </source>
</evidence>
<dbReference type="Gene3D" id="1.10.287.70">
    <property type="match status" value="1"/>
</dbReference>
<comment type="caution">
    <text evidence="2">The sequence shown here is derived from an EMBL/GenBank/DDBJ whole genome shotgun (WGS) entry which is preliminary data.</text>
</comment>
<keyword evidence="1" id="KW-1133">Transmembrane helix</keyword>
<dbReference type="InterPro" id="IPR015925">
    <property type="entry name" value="Ryanodine_IP3_receptor"/>
</dbReference>
<dbReference type="PANTHER" id="PTHR13715">
    <property type="entry name" value="RYANODINE RECEPTOR AND IP3 RECEPTOR"/>
    <property type="match status" value="1"/>
</dbReference>
<gene>
    <name evidence="2" type="ORF">NP493_56g07009</name>
</gene>
<dbReference type="AlphaFoldDB" id="A0AAD9PB47"/>
<reference evidence="2" key="1">
    <citation type="journal article" date="2023" name="Mol. Biol. Evol.">
        <title>Third-Generation Sequencing Reveals the Adaptive Role of the Epigenome in Three Deep-Sea Polychaetes.</title>
        <authorList>
            <person name="Perez M."/>
            <person name="Aroh O."/>
            <person name="Sun Y."/>
            <person name="Lan Y."/>
            <person name="Juniper S.K."/>
            <person name="Young C.R."/>
            <person name="Angers B."/>
            <person name="Qian P.Y."/>
        </authorList>
    </citation>
    <scope>NUCLEOTIDE SEQUENCE</scope>
    <source>
        <strain evidence="2">R07B-5</strain>
    </source>
</reference>
<dbReference type="EMBL" id="JAODUO010000055">
    <property type="protein sequence ID" value="KAK2191286.1"/>
    <property type="molecule type" value="Genomic_DNA"/>
</dbReference>
<evidence type="ECO:0000313" key="3">
    <source>
        <dbReference type="Proteomes" id="UP001209878"/>
    </source>
</evidence>
<organism evidence="2 3">
    <name type="scientific">Ridgeia piscesae</name>
    <name type="common">Tubeworm</name>
    <dbReference type="NCBI Taxonomy" id="27915"/>
    <lineage>
        <taxon>Eukaryota</taxon>
        <taxon>Metazoa</taxon>
        <taxon>Spiralia</taxon>
        <taxon>Lophotrochozoa</taxon>
        <taxon>Annelida</taxon>
        <taxon>Polychaeta</taxon>
        <taxon>Sedentaria</taxon>
        <taxon>Canalipalpata</taxon>
        <taxon>Sabellida</taxon>
        <taxon>Siboglinidae</taxon>
        <taxon>Ridgeia</taxon>
    </lineage>
</organism>